<keyword evidence="1" id="KW-0732">Signal</keyword>
<gene>
    <name evidence="2" type="ORF">C8F04DRAFT_1306088</name>
</gene>
<dbReference type="EMBL" id="JARJCM010000191">
    <property type="protein sequence ID" value="KAJ7023263.1"/>
    <property type="molecule type" value="Genomic_DNA"/>
</dbReference>
<evidence type="ECO:0000313" key="2">
    <source>
        <dbReference type="EMBL" id="KAJ7023263.1"/>
    </source>
</evidence>
<feature type="signal peptide" evidence="1">
    <location>
        <begin position="1"/>
        <end position="20"/>
    </location>
</feature>
<organism evidence="2 3">
    <name type="scientific">Mycena alexandri</name>
    <dbReference type="NCBI Taxonomy" id="1745969"/>
    <lineage>
        <taxon>Eukaryota</taxon>
        <taxon>Fungi</taxon>
        <taxon>Dikarya</taxon>
        <taxon>Basidiomycota</taxon>
        <taxon>Agaricomycotina</taxon>
        <taxon>Agaricomycetes</taxon>
        <taxon>Agaricomycetidae</taxon>
        <taxon>Agaricales</taxon>
        <taxon>Marasmiineae</taxon>
        <taxon>Mycenaceae</taxon>
        <taxon>Mycena</taxon>
    </lineage>
</organism>
<protein>
    <submittedName>
        <fullName evidence="2">Uncharacterized protein</fullName>
    </submittedName>
</protein>
<accession>A0AAD6S8Z8</accession>
<evidence type="ECO:0000313" key="3">
    <source>
        <dbReference type="Proteomes" id="UP001218188"/>
    </source>
</evidence>
<sequence>MLSSVLVIVPFLAGIQAVNALMTNGASASRSMQISGSENAITDVAPAVSWQILGCDSTALSQNLRLVCMDEDDPASLCGHLYQNTGAGLPSSRKRAAVNSTSTSVAIDAAPSANSTDVALAERDASTSFGGCGLFDKDASVSLFTKSFQIFKEWRYRYADPSPDASSGRPST</sequence>
<proteinExistence type="predicted"/>
<reference evidence="2" key="1">
    <citation type="submission" date="2023-03" db="EMBL/GenBank/DDBJ databases">
        <title>Massive genome expansion in bonnet fungi (Mycena s.s.) driven by repeated elements and novel gene families across ecological guilds.</title>
        <authorList>
            <consortium name="Lawrence Berkeley National Laboratory"/>
            <person name="Harder C.B."/>
            <person name="Miyauchi S."/>
            <person name="Viragh M."/>
            <person name="Kuo A."/>
            <person name="Thoen E."/>
            <person name="Andreopoulos B."/>
            <person name="Lu D."/>
            <person name="Skrede I."/>
            <person name="Drula E."/>
            <person name="Henrissat B."/>
            <person name="Morin E."/>
            <person name="Kohler A."/>
            <person name="Barry K."/>
            <person name="LaButti K."/>
            <person name="Morin E."/>
            <person name="Salamov A."/>
            <person name="Lipzen A."/>
            <person name="Mereny Z."/>
            <person name="Hegedus B."/>
            <person name="Baldrian P."/>
            <person name="Stursova M."/>
            <person name="Weitz H."/>
            <person name="Taylor A."/>
            <person name="Grigoriev I.V."/>
            <person name="Nagy L.G."/>
            <person name="Martin F."/>
            <person name="Kauserud H."/>
        </authorList>
    </citation>
    <scope>NUCLEOTIDE SEQUENCE</scope>
    <source>
        <strain evidence="2">CBHHK200</strain>
    </source>
</reference>
<comment type="caution">
    <text evidence="2">The sequence shown here is derived from an EMBL/GenBank/DDBJ whole genome shotgun (WGS) entry which is preliminary data.</text>
</comment>
<keyword evidence="3" id="KW-1185">Reference proteome</keyword>
<name>A0AAD6S8Z8_9AGAR</name>
<feature type="chain" id="PRO_5042186435" evidence="1">
    <location>
        <begin position="21"/>
        <end position="172"/>
    </location>
</feature>
<evidence type="ECO:0000256" key="1">
    <source>
        <dbReference type="SAM" id="SignalP"/>
    </source>
</evidence>
<dbReference type="Proteomes" id="UP001218188">
    <property type="component" value="Unassembled WGS sequence"/>
</dbReference>
<dbReference type="AlphaFoldDB" id="A0AAD6S8Z8"/>